<evidence type="ECO:0008006" key="4">
    <source>
        <dbReference type="Google" id="ProtNLM"/>
    </source>
</evidence>
<sequence>MLHRPMTKARELLLFLLIFFEFGAACLFGNKRAAVVVAHNMMRNEFVRVDSRSGKVNNRGLMVAKDGEGFVAVAVGCEDMVDKNVVMMVVDLAIVGKKSIVVGIMRFGFGMMDNKEMMVVGGMDMRHSLTSLSLSLSPTHYSQHKPLSSSSSSSS</sequence>
<comment type="caution">
    <text evidence="2">The sequence shown here is derived from an EMBL/GenBank/DDBJ whole genome shotgun (WGS) entry which is preliminary data.</text>
</comment>
<keyword evidence="1" id="KW-0732">Signal</keyword>
<evidence type="ECO:0000313" key="2">
    <source>
        <dbReference type="EMBL" id="KAK7268722.1"/>
    </source>
</evidence>
<feature type="chain" id="PRO_5042998156" description="Transmembrane protein" evidence="1">
    <location>
        <begin position="26"/>
        <end position="155"/>
    </location>
</feature>
<evidence type="ECO:0000256" key="1">
    <source>
        <dbReference type="SAM" id="SignalP"/>
    </source>
</evidence>
<name>A0AAN9F2Z7_CROPI</name>
<gene>
    <name evidence="2" type="ORF">RIF29_21430</name>
</gene>
<protein>
    <recommendedName>
        <fullName evidence="4">Transmembrane protein</fullName>
    </recommendedName>
</protein>
<evidence type="ECO:0000313" key="3">
    <source>
        <dbReference type="Proteomes" id="UP001372338"/>
    </source>
</evidence>
<dbReference type="Proteomes" id="UP001372338">
    <property type="component" value="Unassembled WGS sequence"/>
</dbReference>
<feature type="signal peptide" evidence="1">
    <location>
        <begin position="1"/>
        <end position="25"/>
    </location>
</feature>
<reference evidence="2 3" key="1">
    <citation type="submission" date="2024-01" db="EMBL/GenBank/DDBJ databases">
        <title>The genomes of 5 underutilized Papilionoideae crops provide insights into root nodulation and disease resistanc.</title>
        <authorList>
            <person name="Yuan L."/>
        </authorList>
    </citation>
    <scope>NUCLEOTIDE SEQUENCE [LARGE SCALE GENOMIC DNA]</scope>
    <source>
        <strain evidence="2">ZHUSHIDOU_FW_LH</strain>
        <tissue evidence="2">Leaf</tissue>
    </source>
</reference>
<dbReference type="AlphaFoldDB" id="A0AAN9F2Z7"/>
<dbReference type="EMBL" id="JAYWIO010000004">
    <property type="protein sequence ID" value="KAK7268722.1"/>
    <property type="molecule type" value="Genomic_DNA"/>
</dbReference>
<accession>A0AAN9F2Z7</accession>
<organism evidence="2 3">
    <name type="scientific">Crotalaria pallida</name>
    <name type="common">Smooth rattlebox</name>
    <name type="synonym">Crotalaria striata</name>
    <dbReference type="NCBI Taxonomy" id="3830"/>
    <lineage>
        <taxon>Eukaryota</taxon>
        <taxon>Viridiplantae</taxon>
        <taxon>Streptophyta</taxon>
        <taxon>Embryophyta</taxon>
        <taxon>Tracheophyta</taxon>
        <taxon>Spermatophyta</taxon>
        <taxon>Magnoliopsida</taxon>
        <taxon>eudicotyledons</taxon>
        <taxon>Gunneridae</taxon>
        <taxon>Pentapetalae</taxon>
        <taxon>rosids</taxon>
        <taxon>fabids</taxon>
        <taxon>Fabales</taxon>
        <taxon>Fabaceae</taxon>
        <taxon>Papilionoideae</taxon>
        <taxon>50 kb inversion clade</taxon>
        <taxon>genistoids sensu lato</taxon>
        <taxon>core genistoids</taxon>
        <taxon>Crotalarieae</taxon>
        <taxon>Crotalaria</taxon>
    </lineage>
</organism>
<proteinExistence type="predicted"/>
<keyword evidence="3" id="KW-1185">Reference proteome</keyword>